<dbReference type="RefSeq" id="WP_282591974.1">
    <property type="nucleotide sequence ID" value="NZ_JAPAAF010000016.1"/>
</dbReference>
<keyword evidence="5" id="KW-0255">Endonuclease</keyword>
<evidence type="ECO:0000256" key="3">
    <source>
        <dbReference type="ARBA" id="ARBA00023125"/>
    </source>
</evidence>
<keyword evidence="5" id="KW-0378">Hydrolase</keyword>
<keyword evidence="5" id="KW-0540">Nuclease</keyword>
<reference evidence="5" key="1">
    <citation type="submission" date="2022-10" db="EMBL/GenBank/DDBJ databases">
        <title>Gaoshiqiia sediminis gen. nov., sp. nov., isolated from coastal sediment.</title>
        <authorList>
            <person name="Yu W.X."/>
            <person name="Mu D.S."/>
            <person name="Du J.Z."/>
            <person name="Liang Y.Q."/>
        </authorList>
    </citation>
    <scope>NUCLEOTIDE SEQUENCE</scope>
    <source>
        <strain evidence="5">A06</strain>
    </source>
</reference>
<dbReference type="EMBL" id="JAPAAF010000016">
    <property type="protein sequence ID" value="MCW0483372.1"/>
    <property type="molecule type" value="Genomic_DNA"/>
</dbReference>
<keyword evidence="6" id="KW-1185">Reference proteome</keyword>
<dbReference type="InterPro" id="IPR052021">
    <property type="entry name" value="Type-I_RS_S_subunit"/>
</dbReference>
<comment type="caution">
    <text evidence="5">The sequence shown here is derived from an EMBL/GenBank/DDBJ whole genome shotgun (WGS) entry which is preliminary data.</text>
</comment>
<evidence type="ECO:0000313" key="6">
    <source>
        <dbReference type="Proteomes" id="UP001163821"/>
    </source>
</evidence>
<organism evidence="5 6">
    <name type="scientific">Gaoshiqia sediminis</name>
    <dbReference type="NCBI Taxonomy" id="2986998"/>
    <lineage>
        <taxon>Bacteria</taxon>
        <taxon>Pseudomonadati</taxon>
        <taxon>Bacteroidota</taxon>
        <taxon>Bacteroidia</taxon>
        <taxon>Marinilabiliales</taxon>
        <taxon>Prolixibacteraceae</taxon>
        <taxon>Gaoshiqia</taxon>
    </lineage>
</organism>
<name>A0AA41YDH1_9BACT</name>
<keyword evidence="2" id="KW-0680">Restriction system</keyword>
<dbReference type="Pfam" id="PF01420">
    <property type="entry name" value="Methylase_S"/>
    <property type="match status" value="1"/>
</dbReference>
<comment type="similarity">
    <text evidence="1">Belongs to the type-I restriction system S methylase family.</text>
</comment>
<sequence length="427" mass="49710">MNKENKIVPELRFPEFKNAKPWSETALKNLAERIVKKNTGSLITKVFTNSAIDGIVDQREYFDKDIADKNNLENYYVVEPGDYVYNPRISVVAPVGPISKNNLNITGAMSPLYTVFRFNEKENSFYEYYFKSNHWYESIRKVANTGARYDRISITDSILMEIPVLYPELKEQQKIAFCLYTLDKLMDVQKEKLQVLKEYKKGLMQNLFPQVGQKTPKLRFDEFRNSSDWKEIPFNKAFQRVTRKNVANNKNILTISAQKGLVNQEDFFSKNIASRDVSNYYLIKKDEFAYNKSYSKDYPMGAIKKLNKYELGVVSTLYICFKCQQGFSHEYFEHFFESGVFNEEIERIAQEGARNHGLLNVSVTDFFETLFVKVPPSKAEEQKISSCILTIDDLIVAQSDKVEQLELHKKGLMQGLFPKNKVKNEQY</sequence>
<dbReference type="SUPFAM" id="SSF116734">
    <property type="entry name" value="DNA methylase specificity domain"/>
    <property type="match status" value="2"/>
</dbReference>
<keyword evidence="3" id="KW-0238">DNA-binding</keyword>
<evidence type="ECO:0000256" key="1">
    <source>
        <dbReference type="ARBA" id="ARBA00010923"/>
    </source>
</evidence>
<proteinExistence type="inferred from homology"/>
<evidence type="ECO:0000313" key="5">
    <source>
        <dbReference type="EMBL" id="MCW0483372.1"/>
    </source>
</evidence>
<evidence type="ECO:0000256" key="2">
    <source>
        <dbReference type="ARBA" id="ARBA00022747"/>
    </source>
</evidence>
<dbReference type="GO" id="GO:0003677">
    <property type="term" value="F:DNA binding"/>
    <property type="evidence" value="ECO:0007669"/>
    <property type="project" value="UniProtKB-KW"/>
</dbReference>
<dbReference type="PANTHER" id="PTHR30408:SF12">
    <property type="entry name" value="TYPE I RESTRICTION ENZYME MJAVIII SPECIFICITY SUBUNIT"/>
    <property type="match status" value="1"/>
</dbReference>
<dbReference type="GO" id="GO:0009307">
    <property type="term" value="P:DNA restriction-modification system"/>
    <property type="evidence" value="ECO:0007669"/>
    <property type="project" value="UniProtKB-KW"/>
</dbReference>
<dbReference type="InterPro" id="IPR000055">
    <property type="entry name" value="Restrct_endonuc_typeI_TRD"/>
</dbReference>
<dbReference type="GO" id="GO:0004519">
    <property type="term" value="F:endonuclease activity"/>
    <property type="evidence" value="ECO:0007669"/>
    <property type="project" value="UniProtKB-KW"/>
</dbReference>
<dbReference type="Proteomes" id="UP001163821">
    <property type="component" value="Unassembled WGS sequence"/>
</dbReference>
<accession>A0AA41YDH1</accession>
<dbReference type="InterPro" id="IPR044946">
    <property type="entry name" value="Restrct_endonuc_typeI_TRD_sf"/>
</dbReference>
<gene>
    <name evidence="5" type="ORF">N2K84_11565</name>
</gene>
<feature type="domain" description="Type I restriction modification DNA specificity" evidence="4">
    <location>
        <begin position="108"/>
        <end position="197"/>
    </location>
</feature>
<dbReference type="Gene3D" id="3.90.220.20">
    <property type="entry name" value="DNA methylase specificity domains"/>
    <property type="match status" value="2"/>
</dbReference>
<dbReference type="AlphaFoldDB" id="A0AA41YDH1"/>
<protein>
    <submittedName>
        <fullName evidence="5">Restriction endonuclease subunit S</fullName>
    </submittedName>
</protein>
<dbReference type="PANTHER" id="PTHR30408">
    <property type="entry name" value="TYPE-1 RESTRICTION ENZYME ECOKI SPECIFICITY PROTEIN"/>
    <property type="match status" value="1"/>
</dbReference>
<evidence type="ECO:0000259" key="4">
    <source>
        <dbReference type="Pfam" id="PF01420"/>
    </source>
</evidence>